<accession>A0A2H1FFM7</accession>
<dbReference type="EMBL" id="LT841358">
    <property type="protein sequence ID" value="SMH71571.1"/>
    <property type="molecule type" value="Genomic_DNA"/>
</dbReference>
<protein>
    <recommendedName>
        <fullName evidence="3">Zinc-ribbon domain-containing protein</fullName>
    </recommendedName>
</protein>
<evidence type="ECO:0000313" key="1">
    <source>
        <dbReference type="EMBL" id="SMH71571.1"/>
    </source>
</evidence>
<organism evidence="1 2">
    <name type="scientific">Candidatus Nitrosotalea okcheonensis</name>
    <dbReference type="NCBI Taxonomy" id="1903276"/>
    <lineage>
        <taxon>Archaea</taxon>
        <taxon>Nitrososphaerota</taxon>
        <taxon>Nitrososphaeria</taxon>
        <taxon>Nitrosotaleales</taxon>
        <taxon>Nitrosotaleaceae</taxon>
        <taxon>Nitrosotalea</taxon>
    </lineage>
</organism>
<name>A0A2H1FFM7_9ARCH</name>
<gene>
    <name evidence="1" type="ORF">NCS_11383</name>
</gene>
<dbReference type="Proteomes" id="UP000230607">
    <property type="component" value="Chromosome 1"/>
</dbReference>
<evidence type="ECO:0000313" key="2">
    <source>
        <dbReference type="Proteomes" id="UP000230607"/>
    </source>
</evidence>
<keyword evidence="2" id="KW-1185">Reference proteome</keyword>
<proteinExistence type="predicted"/>
<evidence type="ECO:0008006" key="3">
    <source>
        <dbReference type="Google" id="ProtNLM"/>
    </source>
</evidence>
<dbReference type="AlphaFoldDB" id="A0A2H1FFM7"/>
<reference evidence="2" key="1">
    <citation type="submission" date="2017-03" db="EMBL/GenBank/DDBJ databases">
        <authorList>
            <person name="Herbold C."/>
        </authorList>
    </citation>
    <scope>NUCLEOTIDE SEQUENCE [LARGE SCALE GENOMIC DNA]</scope>
</reference>
<sequence length="58" mass="6640">MKRLTMSVKKILYPRKELERWITGIRSDEMSSRSTCTSCGNNNRFGSSFCSKCGCILK</sequence>